<evidence type="ECO:0000256" key="7">
    <source>
        <dbReference type="SAM" id="Phobius"/>
    </source>
</evidence>
<evidence type="ECO:0000256" key="1">
    <source>
        <dbReference type="ARBA" id="ARBA00004141"/>
    </source>
</evidence>
<proteinExistence type="inferred from homology"/>
<feature type="non-terminal residue" evidence="9">
    <location>
        <position position="1010"/>
    </location>
</feature>
<gene>
    <name evidence="9" type="primary">Or52h1</name>
    <name evidence="9" type="ORF">GTO92_0009623</name>
</gene>
<feature type="transmembrane region" description="Helical" evidence="7">
    <location>
        <begin position="725"/>
        <end position="749"/>
    </location>
</feature>
<feature type="transmembrane region" description="Helical" evidence="7">
    <location>
        <begin position="72"/>
        <end position="94"/>
    </location>
</feature>
<evidence type="ECO:0000259" key="8">
    <source>
        <dbReference type="PROSITE" id="PS50262"/>
    </source>
</evidence>
<feature type="transmembrane region" description="Helical" evidence="7">
    <location>
        <begin position="476"/>
        <end position="496"/>
    </location>
</feature>
<comment type="subcellular location">
    <subcellularLocation>
        <location evidence="1">Membrane</location>
        <topology evidence="1">Multi-pass membrane protein</topology>
    </subcellularLocation>
</comment>
<feature type="transmembrane region" description="Helical" evidence="7">
    <location>
        <begin position="609"/>
        <end position="629"/>
    </location>
</feature>
<feature type="transmembrane region" description="Helical" evidence="7">
    <location>
        <begin position="579"/>
        <end position="597"/>
    </location>
</feature>
<keyword evidence="6" id="KW-0675">Receptor</keyword>
<feature type="transmembrane region" description="Helical" evidence="7">
    <location>
        <begin position="218"/>
        <end position="235"/>
    </location>
</feature>
<keyword evidence="10" id="KW-1185">Reference proteome</keyword>
<feature type="transmembrane region" description="Helical" evidence="7">
    <location>
        <begin position="33"/>
        <end position="52"/>
    </location>
</feature>
<keyword evidence="3 7" id="KW-1133">Transmembrane helix</keyword>
<feature type="domain" description="G-protein coupled receptors family 1 profile" evidence="8">
    <location>
        <begin position="15"/>
        <end position="264"/>
    </location>
</feature>
<protein>
    <submittedName>
        <fullName evidence="9">O52H1 protein</fullName>
    </submittedName>
</protein>
<keyword evidence="4 7" id="KW-0472">Membrane</keyword>
<feature type="transmembrane region" description="Helical" evidence="7">
    <location>
        <begin position="870"/>
        <end position="891"/>
    </location>
</feature>
<evidence type="ECO:0000313" key="10">
    <source>
        <dbReference type="Proteomes" id="UP001166052"/>
    </source>
</evidence>
<reference evidence="9" key="1">
    <citation type="journal article" date="2021" name="Cell">
        <title>Tracing the genetic footprints of vertebrate landing in non-teleost ray-finned fishes.</title>
        <authorList>
            <person name="Bi X."/>
            <person name="Wang K."/>
            <person name="Yang L."/>
            <person name="Pan H."/>
            <person name="Jiang H."/>
            <person name="Wei Q."/>
            <person name="Fang M."/>
            <person name="Yu H."/>
            <person name="Zhu C."/>
            <person name="Cai Y."/>
            <person name="He Y."/>
            <person name="Gan X."/>
            <person name="Zeng H."/>
            <person name="Yu D."/>
            <person name="Zhu Y."/>
            <person name="Jiang H."/>
            <person name="Qiu Q."/>
            <person name="Yang H."/>
            <person name="Zhang Y.E."/>
            <person name="Wang W."/>
            <person name="Zhu M."/>
            <person name="He S."/>
            <person name="Zhang G."/>
        </authorList>
    </citation>
    <scope>NUCLEOTIDE SEQUENCE</scope>
    <source>
        <strain evidence="9">Bchr_001</strain>
    </source>
</reference>
<dbReference type="InterPro" id="IPR017452">
    <property type="entry name" value="GPCR_Rhodpsn_7TM"/>
</dbReference>
<dbReference type="EMBL" id="JAAWVN010003085">
    <property type="protein sequence ID" value="MBN3289468.1"/>
    <property type="molecule type" value="Genomic_DNA"/>
</dbReference>
<organism evidence="9 10">
    <name type="scientific">Polypterus senegalus</name>
    <name type="common">Senegal bichir</name>
    <dbReference type="NCBI Taxonomy" id="55291"/>
    <lineage>
        <taxon>Eukaryota</taxon>
        <taxon>Metazoa</taxon>
        <taxon>Chordata</taxon>
        <taxon>Craniata</taxon>
        <taxon>Vertebrata</taxon>
        <taxon>Euteleostomi</taxon>
        <taxon>Actinopterygii</taxon>
        <taxon>Polypteriformes</taxon>
        <taxon>Polypteridae</taxon>
        <taxon>Polypterus</taxon>
    </lineage>
</organism>
<evidence type="ECO:0000313" key="9">
    <source>
        <dbReference type="EMBL" id="MBN3289468.1"/>
    </source>
</evidence>
<dbReference type="PROSITE" id="PS00237">
    <property type="entry name" value="G_PROTEIN_RECEP_F1_1"/>
    <property type="match status" value="3"/>
</dbReference>
<feature type="transmembrane region" description="Helical" evidence="7">
    <location>
        <begin position="115"/>
        <end position="136"/>
    </location>
</feature>
<feature type="domain" description="G-protein coupled receptors family 1 profile" evidence="8">
    <location>
        <begin position="739"/>
        <end position="988"/>
    </location>
</feature>
<feature type="transmembrane region" description="Helical" evidence="7">
    <location>
        <begin position="787"/>
        <end position="806"/>
    </location>
</feature>
<dbReference type="PANTHER" id="PTHR26451:SF889">
    <property type="entry name" value="OLFACTORY RECEPTOR 2A12-LIKE"/>
    <property type="match status" value="1"/>
</dbReference>
<feature type="transmembrane region" description="Helical" evidence="7">
    <location>
        <begin position="535"/>
        <end position="558"/>
    </location>
</feature>
<dbReference type="PRINTS" id="PR00245">
    <property type="entry name" value="OLFACTORYR"/>
</dbReference>
<feature type="transmembrane region" description="Helical" evidence="7">
    <location>
        <begin position="393"/>
        <end position="415"/>
    </location>
</feature>
<sequence length="1010" mass="113733">MFIFSAAIYIVVLSGNLTLLFVIAFHSHFHKPMYMLLCNMIICDLIGSTALMPRLMYGVITDDKLISIEACVIQAFCIHSYGGATQLILTAMAIDRYFAICNPLRYHSIMTTRTTIKLCFFAWGVVFVLLFILFSLTLRFPRCRSIIVHAYCFNGSLYLLSCVDTTVNNIYGLFVTYFFSTVSFSTILFTYTKILIACLLKTENNSKSKAIHTCSSHLTIYFIFEISMLFFIIALRFPNFSSNSIKAIGTLSVILPPLVNPIIYGLTTKEIRNIILKHMKNQISNHPSRFHDALVSSHDVFSTFLQSRRLLCGNPKSENNFNAVLCFIADYNSASLKMYNVVGNTSDFILEGFVFSPDARVPLFLLTFFGYMIIVFVNTTLFLVIVLHTHLHGPMYIMLCNLIMCDVIGSTAVMPRLMSDFFVDVKVISFAACITQAFCIHMYYIAGQLVLAAMAIDRYVAICNPLRYSTVMTPRMVVKLCSMAWGGAFFLVVVLLSITIRLPKCKSVVVHAYCFNGALFVLACGDYSINNIYGLFITYFTSGLSFMAIAFTYTKILITCFFKSQANTKSKALQTCASHLTVYVVFETTLLFSIMALRFPSISPTLTKIFGTVMITVPPCLNPLIYGINTKEIRNTVLKYFKNKLTSTADLTHLGNGLFVPLPLGKRYRNIKTRTSRRKDRRFPQSCEIHLLQLIHTYTSTSTPNLPPYFILEGFFFSSEARMPLFLLVFFGYMIIVFVNTTLFLVIALHTHLHGAMYIMLCNLIMCDLIGSTAVMPRLMSDFFVDLKVISFAACITQAFCIHMYYTAGQLLLTAMAIDRYVAICNPLRYSAVMTPRMVMKLCSMAWGGSFILIVVLLSITIRLPKCKSVVVHAYCFNGALFVLACGDYSVNNIYGLFITYFTSALSFSVIAFTYAKILITCLFKSHANAKSKALQTCASHLTVYVVFETTLLFSIMALRFPNINPTLTKIFGTVMITVPPCLNPLIYGINTKEIRNTVLKYFKNKLTSS</sequence>
<dbReference type="PROSITE" id="PS50262">
    <property type="entry name" value="G_PROTEIN_RECEP_F1_2"/>
    <property type="match status" value="3"/>
</dbReference>
<dbReference type="PANTHER" id="PTHR26451">
    <property type="entry name" value="G_PROTEIN_RECEP_F1_2 DOMAIN-CONTAINING PROTEIN"/>
    <property type="match status" value="1"/>
</dbReference>
<feature type="transmembrane region" description="Helical" evidence="7">
    <location>
        <begin position="971"/>
        <end position="991"/>
    </location>
</feature>
<keyword evidence="2 6" id="KW-0812">Transmembrane</keyword>
<comment type="similarity">
    <text evidence="6">Belongs to the G-protein coupled receptor 1 family.</text>
</comment>
<accession>A0ABS2YU76</accession>
<keyword evidence="5 6" id="KW-0807">Transducer</keyword>
<feature type="domain" description="G-protein coupled receptors family 1 profile" evidence="8">
    <location>
        <begin position="377"/>
        <end position="626"/>
    </location>
</feature>
<feature type="transmembrane region" description="Helical" evidence="7">
    <location>
        <begin position="508"/>
        <end position="529"/>
    </location>
</feature>
<evidence type="ECO:0000256" key="6">
    <source>
        <dbReference type="RuleBase" id="RU000688"/>
    </source>
</evidence>
<evidence type="ECO:0000256" key="2">
    <source>
        <dbReference type="ARBA" id="ARBA00022692"/>
    </source>
</evidence>
<evidence type="ECO:0000256" key="3">
    <source>
        <dbReference type="ARBA" id="ARBA00022989"/>
    </source>
</evidence>
<comment type="caution">
    <text evidence="9">The sequence shown here is derived from an EMBL/GenBank/DDBJ whole genome shotgun (WGS) entry which is preliminary data.</text>
</comment>
<dbReference type="SUPFAM" id="SSF81321">
    <property type="entry name" value="Family A G protein-coupled receptor-like"/>
    <property type="match status" value="3"/>
</dbReference>
<dbReference type="InterPro" id="IPR000725">
    <property type="entry name" value="Olfact_rcpt"/>
</dbReference>
<dbReference type="InterPro" id="IPR000276">
    <property type="entry name" value="GPCR_Rhodpsn"/>
</dbReference>
<dbReference type="Proteomes" id="UP001166052">
    <property type="component" value="Unassembled WGS sequence"/>
</dbReference>
<name>A0ABS2YU76_POLSE</name>
<feature type="transmembrane region" description="Helical" evidence="7">
    <location>
        <begin position="6"/>
        <end position="26"/>
    </location>
</feature>
<feature type="transmembrane region" description="Helical" evidence="7">
    <location>
        <begin position="838"/>
        <end position="858"/>
    </location>
</feature>
<feature type="transmembrane region" description="Helical" evidence="7">
    <location>
        <begin position="174"/>
        <end position="197"/>
    </location>
</feature>
<feature type="transmembrane region" description="Helical" evidence="7">
    <location>
        <begin position="427"/>
        <end position="456"/>
    </location>
</feature>
<dbReference type="Gene3D" id="1.20.1070.10">
    <property type="entry name" value="Rhodopsin 7-helix transmembrane proteins"/>
    <property type="match status" value="3"/>
</dbReference>
<dbReference type="Pfam" id="PF13853">
    <property type="entry name" value="7tm_4"/>
    <property type="match status" value="3"/>
</dbReference>
<feature type="transmembrane region" description="Helical" evidence="7">
    <location>
        <begin position="941"/>
        <end position="959"/>
    </location>
</feature>
<evidence type="ECO:0000256" key="5">
    <source>
        <dbReference type="ARBA" id="ARBA00023224"/>
    </source>
</evidence>
<dbReference type="InterPro" id="IPR052921">
    <property type="entry name" value="GPCR1_Superfamily_Member"/>
</dbReference>
<feature type="transmembrane region" description="Helical" evidence="7">
    <location>
        <begin position="247"/>
        <end position="267"/>
    </location>
</feature>
<feature type="non-terminal residue" evidence="9">
    <location>
        <position position="1"/>
    </location>
</feature>
<feature type="transmembrane region" description="Helical" evidence="7">
    <location>
        <begin position="897"/>
        <end position="920"/>
    </location>
</feature>
<dbReference type="PRINTS" id="PR00237">
    <property type="entry name" value="GPCRRHODOPSN"/>
</dbReference>
<evidence type="ECO:0000256" key="4">
    <source>
        <dbReference type="ARBA" id="ARBA00023136"/>
    </source>
</evidence>
<keyword evidence="6" id="KW-0297">G-protein coupled receptor</keyword>
<feature type="transmembrane region" description="Helical" evidence="7">
    <location>
        <begin position="755"/>
        <end position="775"/>
    </location>
</feature>
<feature type="transmembrane region" description="Helical" evidence="7">
    <location>
        <begin position="363"/>
        <end position="387"/>
    </location>
</feature>